<protein>
    <submittedName>
        <fullName evidence="2">Bacterial FdrA family protein</fullName>
    </submittedName>
</protein>
<accession>A0A7U6JEL3</accession>
<dbReference type="Gene3D" id="3.40.50.261">
    <property type="entry name" value="Succinyl-CoA synthetase domains"/>
    <property type="match status" value="2"/>
</dbReference>
<evidence type="ECO:0000313" key="2">
    <source>
        <dbReference type="EMBL" id="BAL80841.1"/>
    </source>
</evidence>
<gene>
    <name evidence="2" type="ordered locus">CSE_07150</name>
</gene>
<feature type="domain" description="ATP-citrate synthase/succinyl-CoA ligase C-terminal" evidence="1">
    <location>
        <begin position="354"/>
        <end position="510"/>
    </location>
</feature>
<dbReference type="GO" id="GO:0009361">
    <property type="term" value="C:succinate-CoA ligase complex (ADP-forming)"/>
    <property type="evidence" value="ECO:0007669"/>
    <property type="project" value="TreeGrafter"/>
</dbReference>
<organism evidence="2 3">
    <name type="scientific">Caldisericum exile (strain DSM 21853 / NBRC 104410 / AZM16c01)</name>
    <dbReference type="NCBI Taxonomy" id="511051"/>
    <lineage>
        <taxon>Bacteria</taxon>
        <taxon>Pseudomonadati</taxon>
        <taxon>Caldisericota/Cryosericota group</taxon>
        <taxon>Caldisericota</taxon>
        <taxon>Caldisericia</taxon>
        <taxon>Caldisericales</taxon>
        <taxon>Caldisericaceae</taxon>
        <taxon>Caldisericum</taxon>
    </lineage>
</organism>
<dbReference type="GO" id="GO:0006099">
    <property type="term" value="P:tricarboxylic acid cycle"/>
    <property type="evidence" value="ECO:0007669"/>
    <property type="project" value="TreeGrafter"/>
</dbReference>
<dbReference type="InterPro" id="IPR016102">
    <property type="entry name" value="Succinyl-CoA_synth-like"/>
</dbReference>
<dbReference type="Gene3D" id="3.40.50.720">
    <property type="entry name" value="NAD(P)-binding Rossmann-like Domain"/>
    <property type="match status" value="1"/>
</dbReference>
<name>A0A7U6JEL3_CALEA</name>
<dbReference type="GO" id="GO:0004775">
    <property type="term" value="F:succinate-CoA ligase (ADP-forming) activity"/>
    <property type="evidence" value="ECO:0007669"/>
    <property type="project" value="TreeGrafter"/>
</dbReference>
<dbReference type="GO" id="GO:0005829">
    <property type="term" value="C:cytosol"/>
    <property type="evidence" value="ECO:0007669"/>
    <property type="project" value="TreeGrafter"/>
</dbReference>
<evidence type="ECO:0000259" key="1">
    <source>
        <dbReference type="Pfam" id="PF00549"/>
    </source>
</evidence>
<dbReference type="RefSeq" id="WP_014453244.1">
    <property type="nucleotide sequence ID" value="NC_017096.1"/>
</dbReference>
<dbReference type="GO" id="GO:0004776">
    <property type="term" value="F:succinate-CoA ligase (GDP-forming) activity"/>
    <property type="evidence" value="ECO:0007669"/>
    <property type="project" value="TreeGrafter"/>
</dbReference>
<dbReference type="InterPro" id="IPR005811">
    <property type="entry name" value="SUCC_ACL_C"/>
</dbReference>
<reference evidence="2 3" key="1">
    <citation type="submission" date="2011-01" db="EMBL/GenBank/DDBJ databases">
        <title>Whole genome sequence of Caldisericum exile AZM16c01.</title>
        <authorList>
            <person name="Narita-Yamada S."/>
            <person name="Kawakoshi A."/>
            <person name="Nakamura S."/>
            <person name="Sasagawa M."/>
            <person name="Fukada J."/>
            <person name="Sekine M."/>
            <person name="Kato Y."/>
            <person name="Fukai R."/>
            <person name="Sasaki K."/>
            <person name="Hanamaki A."/>
            <person name="Narita H."/>
            <person name="Konno Y."/>
            <person name="Mori K."/>
            <person name="Yamazaki S."/>
            <person name="Suzuki K."/>
            <person name="Fujita N."/>
        </authorList>
    </citation>
    <scope>NUCLEOTIDE SEQUENCE [LARGE SCALE GENOMIC DNA]</scope>
    <source>
        <strain evidence="3">DSM 21853 / NBRC 104410 / AZM16c01</strain>
    </source>
</reference>
<dbReference type="EMBL" id="AP012051">
    <property type="protein sequence ID" value="BAL80841.1"/>
    <property type="molecule type" value="Genomic_DNA"/>
</dbReference>
<proteinExistence type="predicted"/>
<dbReference type="AlphaFoldDB" id="A0A7U6JEL3"/>
<dbReference type="KEGG" id="cex:CSE_07150"/>
<sequence length="517" mass="56177">MAVKGMLKKGEYYDSVTLMLVQKDALNIPGVEDAAIVMGTLQNKSILENSGMLLEEFKSATDSDLLIVIKGKDEETVNKALSEVEKILKKSRSKSEETQDYVPRSLDGALKVMGDANLVLISVAGKYAGDEAIKALSKDLHVMIFSDNVPKEKALLAKKIGYEKGLLVMGPDCGTAIINGAPLGFANVVERGDIGIVSAAGTGLQEVSSIISNVGGGISQAIGTGGIDMKEYYGGLSFLTGLKALIEDIDTKVIVLISKPPHESVLQKLKEVLKNNKKPVVGCFLGAPNELVENLGAYPVSTLEEAALLAVSLSKGTSFDSFKKEIEEREEVIKKEAHELAKQLKHGQKYFRGLFQGGTLAYETELILTDMIGEVYSNVPLRPEFKLKDSWKSEKHTIVDLGEDEFTVGRPHPQIDFQLRNKRILEEAKDKEVAVIYLDVVIGYGTNMHPIEDLVPVIEEVKKTSDAIVIVNVTGTDKDPQNKRALITALKNASAHVYERNAYASKVAGYVIKEIGG</sequence>
<dbReference type="SUPFAM" id="SSF52210">
    <property type="entry name" value="Succinyl-CoA synthetase domains"/>
    <property type="match status" value="1"/>
</dbReference>
<evidence type="ECO:0000313" key="3">
    <source>
        <dbReference type="Proteomes" id="UP000004793"/>
    </source>
</evidence>
<dbReference type="PANTHER" id="PTHR11117">
    <property type="entry name" value="SUCCINYL-COA LIGASE SUBUNIT ALPHA"/>
    <property type="match status" value="1"/>
</dbReference>
<dbReference type="OrthoDB" id="6193532at2"/>
<keyword evidence="3" id="KW-1185">Reference proteome</keyword>
<dbReference type="Proteomes" id="UP000004793">
    <property type="component" value="Chromosome"/>
</dbReference>
<dbReference type="PANTHER" id="PTHR11117:SF24">
    <property type="entry name" value="PROTEIN FDRA"/>
    <property type="match status" value="1"/>
</dbReference>
<dbReference type="Pfam" id="PF00549">
    <property type="entry name" value="Ligase_CoA"/>
    <property type="match status" value="1"/>
</dbReference>
<dbReference type="NCBIfam" id="NF004760">
    <property type="entry name" value="PRK06091.1"/>
    <property type="match status" value="1"/>
</dbReference>